<dbReference type="EMBL" id="UINC01084182">
    <property type="protein sequence ID" value="SVC30580.1"/>
    <property type="molecule type" value="Genomic_DNA"/>
</dbReference>
<keyword evidence="1" id="KW-0472">Membrane</keyword>
<sequence length="386" mass="38569">MVAAMHIPTGNDKTAFGLRTTDLRNIAIGLSAVIALVMVAGFISDSGSDSVSAIELDETTQKRFAGETISISLVAGDSTVDEDEFDAGFTVSGVTGGDAMGEAVTVTYGGVTDGCTSHAQTGAYSCNFQGGAGAGGNVAGVADGTITVTAAVSGATTATSFATQDTTDPTTPTVTALTTNDNTPAISGTFNDQDYDTFVVTVNSVDYPSTGSDLVVSSGGTNTWTLTIPSSLSDSTYAVTAVSTDDATNTATDATNNELIVDTAIVTPTVTSMSTNDATPTVAGTLDDADYDTFVCTLNSVTYSVANGAITASNNGADTWSFTVAGGNTLSTGTYNVACTATDDAGNTASDATTGEVVIDATVPTLSVVSIDSDNAETSATVETAI</sequence>
<feature type="non-terminal residue" evidence="3">
    <location>
        <position position="386"/>
    </location>
</feature>
<feature type="domain" description="Bacterial Ig-like" evidence="2">
    <location>
        <begin position="274"/>
        <end position="360"/>
    </location>
</feature>
<dbReference type="InterPro" id="IPR013783">
    <property type="entry name" value="Ig-like_fold"/>
</dbReference>
<gene>
    <name evidence="3" type="ORF">METZ01_LOCUS283434</name>
</gene>
<accession>A0A382L1J7</accession>
<keyword evidence="1" id="KW-1133">Transmembrane helix</keyword>
<keyword evidence="1" id="KW-0812">Transmembrane</keyword>
<feature type="domain" description="Bacterial Ig-like" evidence="2">
    <location>
        <begin position="178"/>
        <end position="263"/>
    </location>
</feature>
<dbReference type="AlphaFoldDB" id="A0A382L1J7"/>
<protein>
    <recommendedName>
        <fullName evidence="2">Bacterial Ig-like domain-containing protein</fullName>
    </recommendedName>
</protein>
<dbReference type="InterPro" id="IPR044016">
    <property type="entry name" value="Big_13"/>
</dbReference>
<dbReference type="Pfam" id="PF19077">
    <property type="entry name" value="Big_13"/>
    <property type="match status" value="2"/>
</dbReference>
<dbReference type="Gene3D" id="2.60.40.10">
    <property type="entry name" value="Immunoglobulins"/>
    <property type="match status" value="3"/>
</dbReference>
<evidence type="ECO:0000313" key="3">
    <source>
        <dbReference type="EMBL" id="SVC30580.1"/>
    </source>
</evidence>
<feature type="transmembrane region" description="Helical" evidence="1">
    <location>
        <begin position="23"/>
        <end position="43"/>
    </location>
</feature>
<evidence type="ECO:0000259" key="2">
    <source>
        <dbReference type="Pfam" id="PF19077"/>
    </source>
</evidence>
<evidence type="ECO:0000256" key="1">
    <source>
        <dbReference type="SAM" id="Phobius"/>
    </source>
</evidence>
<proteinExistence type="predicted"/>
<name>A0A382L1J7_9ZZZZ</name>
<reference evidence="3" key="1">
    <citation type="submission" date="2018-05" db="EMBL/GenBank/DDBJ databases">
        <authorList>
            <person name="Lanie J.A."/>
            <person name="Ng W.-L."/>
            <person name="Kazmierczak K.M."/>
            <person name="Andrzejewski T.M."/>
            <person name="Davidsen T.M."/>
            <person name="Wayne K.J."/>
            <person name="Tettelin H."/>
            <person name="Glass J.I."/>
            <person name="Rusch D."/>
            <person name="Podicherti R."/>
            <person name="Tsui H.-C.T."/>
            <person name="Winkler M.E."/>
        </authorList>
    </citation>
    <scope>NUCLEOTIDE SEQUENCE</scope>
</reference>
<organism evidence="3">
    <name type="scientific">marine metagenome</name>
    <dbReference type="NCBI Taxonomy" id="408172"/>
    <lineage>
        <taxon>unclassified sequences</taxon>
        <taxon>metagenomes</taxon>
        <taxon>ecological metagenomes</taxon>
    </lineage>
</organism>